<keyword evidence="1" id="KW-0880">Kelch repeat</keyword>
<dbReference type="Pfam" id="PF24681">
    <property type="entry name" value="Kelch_KLHDC2_KLHL20_DRC7"/>
    <property type="match status" value="1"/>
</dbReference>
<evidence type="ECO:0000256" key="4">
    <source>
        <dbReference type="SAM" id="Phobius"/>
    </source>
</evidence>
<evidence type="ECO:0000256" key="3">
    <source>
        <dbReference type="SAM" id="MobiDB-lite"/>
    </source>
</evidence>
<evidence type="ECO:0000313" key="6">
    <source>
        <dbReference type="EMBL" id="CAF1001949.1"/>
    </source>
</evidence>
<dbReference type="InterPro" id="IPR037293">
    <property type="entry name" value="Gal_Oxidase_central_sf"/>
</dbReference>
<evidence type="ECO:0000313" key="5">
    <source>
        <dbReference type="EMBL" id="CAF0902119.1"/>
    </source>
</evidence>
<dbReference type="PANTHER" id="PTHR46344">
    <property type="entry name" value="OS02G0202900 PROTEIN"/>
    <property type="match status" value="1"/>
</dbReference>
<evidence type="ECO:0000313" key="8">
    <source>
        <dbReference type="Proteomes" id="UP000663832"/>
    </source>
</evidence>
<gene>
    <name evidence="5" type="ORF">BJG266_LOCUS10531</name>
    <name evidence="6" type="ORF">QVE165_LOCUS14984</name>
    <name evidence="7" type="ORF">QVE165_LOCUS28240</name>
</gene>
<reference evidence="7" key="1">
    <citation type="submission" date="2021-02" db="EMBL/GenBank/DDBJ databases">
        <authorList>
            <person name="Nowell W R."/>
        </authorList>
    </citation>
    <scope>NUCLEOTIDE SEQUENCE</scope>
</reference>
<dbReference type="SUPFAM" id="SSF56399">
    <property type="entry name" value="ADP-ribosylation"/>
    <property type="match status" value="1"/>
</dbReference>
<accession>A0A814ZMV8</accession>
<keyword evidence="4" id="KW-1133">Transmembrane helix</keyword>
<dbReference type="InterPro" id="IPR015915">
    <property type="entry name" value="Kelch-typ_b-propeller"/>
</dbReference>
<evidence type="ECO:0000256" key="1">
    <source>
        <dbReference type="ARBA" id="ARBA00022441"/>
    </source>
</evidence>
<name>A0A814ZMV8_9BILA</name>
<dbReference type="PROSITE" id="PS51996">
    <property type="entry name" value="TR_MART"/>
    <property type="match status" value="1"/>
</dbReference>
<dbReference type="InterPro" id="IPR006652">
    <property type="entry name" value="Kelch_1"/>
</dbReference>
<protein>
    <submittedName>
        <fullName evidence="7">Uncharacterized protein</fullName>
    </submittedName>
</protein>
<dbReference type="SUPFAM" id="SSF50965">
    <property type="entry name" value="Galactose oxidase, central domain"/>
    <property type="match status" value="1"/>
</dbReference>
<keyword evidence="4" id="KW-0812">Transmembrane</keyword>
<keyword evidence="2" id="KW-0677">Repeat</keyword>
<dbReference type="Gene3D" id="2.120.10.80">
    <property type="entry name" value="Kelch-type beta propeller"/>
    <property type="match status" value="1"/>
</dbReference>
<dbReference type="Gene3D" id="2.130.10.80">
    <property type="entry name" value="Galactose oxidase/kelch, beta-propeller"/>
    <property type="match status" value="2"/>
</dbReference>
<feature type="transmembrane region" description="Helical" evidence="4">
    <location>
        <begin position="184"/>
        <end position="203"/>
    </location>
</feature>
<evidence type="ECO:0000313" key="7">
    <source>
        <dbReference type="EMBL" id="CAF1245977.1"/>
    </source>
</evidence>
<feature type="region of interest" description="Disordered" evidence="3">
    <location>
        <begin position="282"/>
        <end position="306"/>
    </location>
</feature>
<organism evidence="7 8">
    <name type="scientific">Adineta steineri</name>
    <dbReference type="NCBI Taxonomy" id="433720"/>
    <lineage>
        <taxon>Eukaryota</taxon>
        <taxon>Metazoa</taxon>
        <taxon>Spiralia</taxon>
        <taxon>Gnathifera</taxon>
        <taxon>Rotifera</taxon>
        <taxon>Eurotatoria</taxon>
        <taxon>Bdelloidea</taxon>
        <taxon>Adinetida</taxon>
        <taxon>Adinetidae</taxon>
        <taxon>Adineta</taxon>
    </lineage>
</organism>
<dbReference type="Pfam" id="PF01344">
    <property type="entry name" value="Kelch_1"/>
    <property type="match status" value="1"/>
</dbReference>
<dbReference type="Proteomes" id="UP000663832">
    <property type="component" value="Unassembled WGS sequence"/>
</dbReference>
<dbReference type="InterPro" id="IPR011043">
    <property type="entry name" value="Gal_Oxase/kelch_b-propeller"/>
</dbReference>
<dbReference type="Proteomes" id="UP000663877">
    <property type="component" value="Unassembled WGS sequence"/>
</dbReference>
<dbReference type="SUPFAM" id="SSF117281">
    <property type="entry name" value="Kelch motif"/>
    <property type="match status" value="1"/>
</dbReference>
<feature type="compositionally biased region" description="Low complexity" evidence="3">
    <location>
        <begin position="282"/>
        <end position="298"/>
    </location>
</feature>
<evidence type="ECO:0000256" key="2">
    <source>
        <dbReference type="ARBA" id="ARBA00022737"/>
    </source>
</evidence>
<dbReference type="EMBL" id="CAJNOM010000080">
    <property type="protein sequence ID" value="CAF1001949.1"/>
    <property type="molecule type" value="Genomic_DNA"/>
</dbReference>
<dbReference type="PANTHER" id="PTHR46344:SF27">
    <property type="entry name" value="KELCH REPEAT SUPERFAMILY PROTEIN"/>
    <property type="match status" value="1"/>
</dbReference>
<dbReference type="EMBL" id="CAJNOI010000037">
    <property type="protein sequence ID" value="CAF0902119.1"/>
    <property type="molecule type" value="Genomic_DNA"/>
</dbReference>
<keyword evidence="4" id="KW-0472">Membrane</keyword>
<dbReference type="EMBL" id="CAJNOM010000219">
    <property type="protein sequence ID" value="CAF1245977.1"/>
    <property type="molecule type" value="Genomic_DNA"/>
</dbReference>
<dbReference type="AlphaFoldDB" id="A0A814ZMV8"/>
<comment type="caution">
    <text evidence="7">The sequence shown here is derived from an EMBL/GenBank/DDBJ whole genome shotgun (WGS) entry which is preliminary data.</text>
</comment>
<dbReference type="SMART" id="SM00612">
    <property type="entry name" value="Kelch"/>
    <property type="match status" value="5"/>
</dbReference>
<proteinExistence type="predicted"/>
<keyword evidence="8" id="KW-1185">Reference proteome</keyword>
<sequence length="648" mass="71493">METINAFRFYIKDLSKQLEELCKLQKRDRADESLKVYRGYANMTTLELDQIRQNIGGLISFNGFTSTTKDYEIALGFAISKPTHESVIFQILANYNLNNVIFADITQYSEFHENEILFGLCSVFRITNCVRNENNQMSIIEMTATDEDVQNFENFVQKKAEAVIIERNTHLLRCINSCSRRRSIILGSTIICLFIISIAAVILSRYMVSKHQISNFYNCEGANCTTSSTTIVFLNIDKFSTISVKFNDVTNAFVSLDTSTVTHEIASINTVTTELMATASTSAAKSASPKTPSQSTAPLSEWYNTSNMNNQRTSHTASVLANGHVLVAGGDYYGVMNDSELYDPVAGTWTTTGSMTNARNVHAASVLSNGKVLVTGGYRRSNNDLIELNSAELYNPSTKTWATTSNMHFTRAGHRSSVLKNGKVLVTGAPMYRHGYSLNLNISELYDPSTEIWTIPDNTGNEQMRMSHTATVLTDGQVLVAGGFNLADGITSTVLYDPSSDSWTPTGSLTNGRYWHTASILKNGKVLVTGGMNHIALNTTELYDPSTKRWKTTGSLNNARYQHTASILKNGTVLVTGGSHSGNNTIIVLNSTELYDPSTETWTMVAHMNTKRIGHTASVLLNEKVLVCGGSSYEAPFYPIYGELYEIP</sequence>
<dbReference type="OrthoDB" id="45365at2759"/>
<dbReference type="Gene3D" id="3.90.176.10">
    <property type="entry name" value="Toxin ADP-ribosyltransferase, Chain A, domain 1"/>
    <property type="match status" value="1"/>
</dbReference>